<dbReference type="PANTHER" id="PTHR42738">
    <property type="entry name" value="HYDROXYMETHYLGLUTARYL-COA LYASE"/>
    <property type="match status" value="1"/>
</dbReference>
<dbReference type="EMBL" id="CP021366">
    <property type="protein sequence ID" value="ART59070.1"/>
    <property type="molecule type" value="Genomic_DNA"/>
</dbReference>
<dbReference type="FunFam" id="3.20.20.70:FF:000201">
    <property type="entry name" value="Hydroxymethylglutaryl-CoA lyase"/>
    <property type="match status" value="1"/>
</dbReference>
<gene>
    <name evidence="7" type="ORF">CBP36_09605</name>
</gene>
<dbReference type="KEGG" id="acip:CBP36_09605"/>
<sequence length="306" mass="32770">MKPRVKIVEVGPRDGLQNEVKIVPTATKIDLIERLVKAGLKDIEATSFVSPKWVPQMGDHIQVMGGLKQYPGVSYSVLTPNLKGFEAAAQSGAKEVAVFAAASEAFSARNINCSIAESLERFDPVMQSAQRLGIKVRGYVSCVVGCPYEGKVDPERVADVAERLFKMGCYEVSLGDTIGIGTPVDVQKMLESVAKRVPVSALAGHYHDTYGRALMNIYASYQFGVRVFDSSVSGLGGCPYAKGASGNVATEDVVFLMNSLGVDTGVDLEKLADVSAWISTLLHRTPNSKVIGPVLAKRPAEMLSIS</sequence>
<keyword evidence="5 7" id="KW-0456">Lyase</keyword>
<dbReference type="Gene3D" id="3.20.20.70">
    <property type="entry name" value="Aldolase class I"/>
    <property type="match status" value="1"/>
</dbReference>
<dbReference type="EC" id="4.1.3.4" evidence="3"/>
<keyword evidence="8" id="KW-1185">Reference proteome</keyword>
<dbReference type="Proteomes" id="UP000194440">
    <property type="component" value="Chromosome"/>
</dbReference>
<dbReference type="GO" id="GO:0046951">
    <property type="term" value="P:ketone body biosynthetic process"/>
    <property type="evidence" value="ECO:0007669"/>
    <property type="project" value="TreeGrafter"/>
</dbReference>
<evidence type="ECO:0000256" key="2">
    <source>
        <dbReference type="ARBA" id="ARBA00009405"/>
    </source>
</evidence>
<dbReference type="GO" id="GO:0046872">
    <property type="term" value="F:metal ion binding"/>
    <property type="evidence" value="ECO:0007669"/>
    <property type="project" value="UniProtKB-KW"/>
</dbReference>
<accession>A0A240UDH4</accession>
<comment type="similarity">
    <text evidence="2">Belongs to the HMG-CoA lyase family.</text>
</comment>
<dbReference type="CDD" id="cd07938">
    <property type="entry name" value="DRE_TIM_HMGL"/>
    <property type="match status" value="1"/>
</dbReference>
<keyword evidence="4" id="KW-0479">Metal-binding</keyword>
<dbReference type="Pfam" id="PF00682">
    <property type="entry name" value="HMGL-like"/>
    <property type="match status" value="1"/>
</dbReference>
<evidence type="ECO:0000259" key="6">
    <source>
        <dbReference type="PROSITE" id="PS50991"/>
    </source>
</evidence>
<reference evidence="7" key="1">
    <citation type="submission" date="2017-05" db="EMBL/GenBank/DDBJ databases">
        <title>Polyphasic characterization of four soil-derived phenanthrene-degrading Acidovorax strains and proposal of Acidovorax phenanthrenivorans sp. nov.</title>
        <authorList>
            <person name="Singleton D."/>
            <person name="Lee J."/>
            <person name="Dickey A.N."/>
            <person name="Stroud A."/>
            <person name="Scholl E.H."/>
            <person name="Wright F.A."/>
            <person name="Aitken M.D."/>
        </authorList>
    </citation>
    <scope>NUCLEOTIDE SEQUENCE</scope>
    <source>
        <strain evidence="7">P4</strain>
    </source>
</reference>
<evidence type="ECO:0000256" key="4">
    <source>
        <dbReference type="ARBA" id="ARBA00022723"/>
    </source>
</evidence>
<dbReference type="PANTHER" id="PTHR42738:SF7">
    <property type="entry name" value="HYDROXYMETHYLGLUTARYL-COA LYASE"/>
    <property type="match status" value="1"/>
</dbReference>
<dbReference type="InterPro" id="IPR043594">
    <property type="entry name" value="HMGL"/>
</dbReference>
<comment type="pathway">
    <text evidence="1">Metabolic intermediate metabolism; (S)-3-hydroxy-3-methylglutaryl-CoA degradation; acetoacetate from (S)-3-hydroxy-3-methylglutaryl-CoA: step 1/1.</text>
</comment>
<organism evidence="7 8">
    <name type="scientific">Acidovorax carolinensis</name>
    <dbReference type="NCBI Taxonomy" id="553814"/>
    <lineage>
        <taxon>Bacteria</taxon>
        <taxon>Pseudomonadati</taxon>
        <taxon>Pseudomonadota</taxon>
        <taxon>Betaproteobacteria</taxon>
        <taxon>Burkholderiales</taxon>
        <taxon>Comamonadaceae</taxon>
        <taxon>Acidovorax</taxon>
    </lineage>
</organism>
<feature type="domain" description="Pyruvate carboxyltransferase" evidence="6">
    <location>
        <begin position="5"/>
        <end position="272"/>
    </location>
</feature>
<dbReference type="GO" id="GO:0004419">
    <property type="term" value="F:hydroxymethylglutaryl-CoA lyase activity"/>
    <property type="evidence" value="ECO:0007669"/>
    <property type="project" value="UniProtKB-EC"/>
</dbReference>
<dbReference type="GO" id="GO:0006552">
    <property type="term" value="P:L-leucine catabolic process"/>
    <property type="evidence" value="ECO:0007669"/>
    <property type="project" value="TreeGrafter"/>
</dbReference>
<name>A0A240UDH4_9BURK</name>
<dbReference type="InterPro" id="IPR000891">
    <property type="entry name" value="PYR_CT"/>
</dbReference>
<dbReference type="NCBIfam" id="NF004283">
    <property type="entry name" value="PRK05692.1"/>
    <property type="match status" value="1"/>
</dbReference>
<dbReference type="SUPFAM" id="SSF51569">
    <property type="entry name" value="Aldolase"/>
    <property type="match status" value="1"/>
</dbReference>
<dbReference type="InterPro" id="IPR013785">
    <property type="entry name" value="Aldolase_TIM"/>
</dbReference>
<evidence type="ECO:0000256" key="3">
    <source>
        <dbReference type="ARBA" id="ARBA00012910"/>
    </source>
</evidence>
<protein>
    <recommendedName>
        <fullName evidence="3">hydroxymethylglutaryl-CoA lyase</fullName>
        <ecNumber evidence="3">4.1.3.4</ecNumber>
    </recommendedName>
</protein>
<evidence type="ECO:0000313" key="8">
    <source>
        <dbReference type="Proteomes" id="UP000194440"/>
    </source>
</evidence>
<dbReference type="AlphaFoldDB" id="A0A240UDH4"/>
<evidence type="ECO:0000256" key="1">
    <source>
        <dbReference type="ARBA" id="ARBA00005143"/>
    </source>
</evidence>
<dbReference type="KEGG" id="acis:CBP35_09325"/>
<evidence type="ECO:0000256" key="5">
    <source>
        <dbReference type="ARBA" id="ARBA00023239"/>
    </source>
</evidence>
<evidence type="ECO:0000313" key="7">
    <source>
        <dbReference type="EMBL" id="ART59070.1"/>
    </source>
</evidence>
<dbReference type="OrthoDB" id="9784013at2"/>
<dbReference type="RefSeq" id="WP_086927253.1">
    <property type="nucleotide sequence ID" value="NZ_CP021362.1"/>
</dbReference>
<proteinExistence type="inferred from homology"/>
<dbReference type="PROSITE" id="PS50991">
    <property type="entry name" value="PYR_CT"/>
    <property type="match status" value="1"/>
</dbReference>